<keyword evidence="3" id="KW-1185">Reference proteome</keyword>
<comment type="caution">
    <text evidence="2">The sequence shown here is derived from an EMBL/GenBank/DDBJ whole genome shotgun (WGS) entry which is preliminary data.</text>
</comment>
<dbReference type="EMBL" id="JBJGWJ010000003">
    <property type="protein sequence ID" value="MFK8293477.1"/>
    <property type="molecule type" value="Genomic_DNA"/>
</dbReference>
<reference evidence="2 3" key="1">
    <citation type="journal article" date="2016" name="Sci. Rep.">
        <title>Whole genome sequencing identifies a novel species of the genus Capnocytophaga isolated from dog and cat bite wounds in humans.</title>
        <authorList>
            <person name="Zangenah S."/>
            <person name="Abbasi N."/>
            <person name="Andersson A.F."/>
            <person name="Bergman P."/>
        </authorList>
    </citation>
    <scope>NUCLEOTIDE SEQUENCE [LARGE SCALE GENOMIC DNA]</scope>
    <source>
        <strain evidence="2 3">W5</strain>
    </source>
</reference>
<evidence type="ECO:0000313" key="2">
    <source>
        <dbReference type="EMBL" id="MFK8293477.1"/>
    </source>
</evidence>
<sequence>MINFCQDYDQKIKDVNLYLAHLKCNENKISSGIFKILKANLFLMLYNLVESVVDNSLEDIHDAITNERIEFKDCIDEIKALWVDFEHKKFEQTKSIGIIQKISSIDSEIVAIDYNSYKKRKTIFSGNLDAKKIREISEIYSINKNSGIQGARLREIKDIRNRLAHGEISFSDLGKNYSVLELEQYYKECKLYLEEYLLNVKKYINNKEFRTSIL</sequence>
<dbReference type="Pfam" id="PF18737">
    <property type="entry name" value="HEPN_MAE_28990"/>
    <property type="match status" value="1"/>
</dbReference>
<dbReference type="InterPro" id="IPR040788">
    <property type="entry name" value="HEPN_MAE_28990"/>
</dbReference>
<feature type="domain" description="MAE-28990/MAE-18760-like HEPN" evidence="1">
    <location>
        <begin position="6"/>
        <end position="209"/>
    </location>
</feature>
<evidence type="ECO:0000259" key="1">
    <source>
        <dbReference type="Pfam" id="PF18737"/>
    </source>
</evidence>
<dbReference type="Proteomes" id="UP001622370">
    <property type="component" value="Unassembled WGS sequence"/>
</dbReference>
<proteinExistence type="predicted"/>
<protein>
    <submittedName>
        <fullName evidence="2">MAE_28990/MAE_18760 family HEPN-like nuclease</fullName>
    </submittedName>
</protein>
<evidence type="ECO:0000313" key="3">
    <source>
        <dbReference type="Proteomes" id="UP001622370"/>
    </source>
</evidence>
<accession>A0ABW8QBJ3</accession>
<organism evidence="2 3">
    <name type="scientific">Capnocytophaga stomatis</name>
    <dbReference type="NCBI Taxonomy" id="1848904"/>
    <lineage>
        <taxon>Bacteria</taxon>
        <taxon>Pseudomonadati</taxon>
        <taxon>Bacteroidota</taxon>
        <taxon>Flavobacteriia</taxon>
        <taxon>Flavobacteriales</taxon>
        <taxon>Flavobacteriaceae</taxon>
        <taxon>Capnocytophaga</taxon>
    </lineage>
</organism>
<dbReference type="RefSeq" id="WP_203966473.1">
    <property type="nucleotide sequence ID" value="NZ_BOPJ01000003.1"/>
</dbReference>
<name>A0ABW8QBJ3_9FLAO</name>
<gene>
    <name evidence="2" type="ORF">ACI76L_06750</name>
</gene>